<dbReference type="InterPro" id="IPR029058">
    <property type="entry name" value="AB_hydrolase_fold"/>
</dbReference>
<dbReference type="RefSeq" id="WP_357973701.1">
    <property type="nucleotide sequence ID" value="NZ_JBFAIH010000002.1"/>
</dbReference>
<dbReference type="GO" id="GO:0016787">
    <property type="term" value="F:hydrolase activity"/>
    <property type="evidence" value="ECO:0007669"/>
    <property type="project" value="UniProtKB-KW"/>
</dbReference>
<protein>
    <submittedName>
        <fullName evidence="3">Alpha/beta hydrolase</fullName>
    </submittedName>
</protein>
<dbReference type="EMBL" id="JBFAIH010000002">
    <property type="protein sequence ID" value="MEV0361975.1"/>
    <property type="molecule type" value="Genomic_DNA"/>
</dbReference>
<evidence type="ECO:0000313" key="3">
    <source>
        <dbReference type="EMBL" id="MEV0361975.1"/>
    </source>
</evidence>
<dbReference type="Pfam" id="PF00561">
    <property type="entry name" value="Abhydrolase_1"/>
    <property type="match status" value="1"/>
</dbReference>
<organism evidence="3 4">
    <name type="scientific">Nocardia fusca</name>
    <dbReference type="NCBI Taxonomy" id="941183"/>
    <lineage>
        <taxon>Bacteria</taxon>
        <taxon>Bacillati</taxon>
        <taxon>Actinomycetota</taxon>
        <taxon>Actinomycetes</taxon>
        <taxon>Mycobacteriales</taxon>
        <taxon>Nocardiaceae</taxon>
        <taxon>Nocardia</taxon>
    </lineage>
</organism>
<reference evidence="3 4" key="1">
    <citation type="submission" date="2024-06" db="EMBL/GenBank/DDBJ databases">
        <title>The Natural Products Discovery Center: Release of the First 8490 Sequenced Strains for Exploring Actinobacteria Biosynthetic Diversity.</title>
        <authorList>
            <person name="Kalkreuter E."/>
            <person name="Kautsar S.A."/>
            <person name="Yang D."/>
            <person name="Bader C.D."/>
            <person name="Teijaro C.N."/>
            <person name="Fluegel L."/>
            <person name="Davis C.M."/>
            <person name="Simpson J.R."/>
            <person name="Lauterbach L."/>
            <person name="Steele A.D."/>
            <person name="Gui C."/>
            <person name="Meng S."/>
            <person name="Li G."/>
            <person name="Viehrig K."/>
            <person name="Ye F."/>
            <person name="Su P."/>
            <person name="Kiefer A.F."/>
            <person name="Nichols A."/>
            <person name="Cepeda A.J."/>
            <person name="Yan W."/>
            <person name="Fan B."/>
            <person name="Jiang Y."/>
            <person name="Adhikari A."/>
            <person name="Zheng C.-J."/>
            <person name="Schuster L."/>
            <person name="Cowan T.M."/>
            <person name="Smanski M.J."/>
            <person name="Chevrette M.G."/>
            <person name="De Carvalho L.P.S."/>
            <person name="Shen B."/>
        </authorList>
    </citation>
    <scope>NUCLEOTIDE SEQUENCE [LARGE SCALE GENOMIC DNA]</scope>
    <source>
        <strain evidence="3 4">NPDC050671</strain>
    </source>
</reference>
<proteinExistence type="predicted"/>
<feature type="domain" description="AB hydrolase-1" evidence="2">
    <location>
        <begin position="40"/>
        <end position="157"/>
    </location>
</feature>
<dbReference type="Proteomes" id="UP001551658">
    <property type="component" value="Unassembled WGS sequence"/>
</dbReference>
<keyword evidence="1 3" id="KW-0378">Hydrolase</keyword>
<dbReference type="InterPro" id="IPR000073">
    <property type="entry name" value="AB_hydrolase_1"/>
</dbReference>
<accession>A0ABV3F2Q8</accession>
<dbReference type="InterPro" id="IPR000639">
    <property type="entry name" value="Epox_hydrolase-like"/>
</dbReference>
<name>A0ABV3F2Q8_9NOCA</name>
<evidence type="ECO:0000256" key="1">
    <source>
        <dbReference type="ARBA" id="ARBA00022801"/>
    </source>
</evidence>
<keyword evidence="4" id="KW-1185">Reference proteome</keyword>
<sequence length="291" mass="31161">MITKGYPGGDMRAGTPPREMRINANSVDLTVTVAGSGPGLVLLHGWPHTRRIWDRVIPALARNHLVIAPDLRGLGDSARPRDGYDAATLAADLAGLLDSFDLPAAAILALDASVPAAFLFALRHPERVHRLVLMESLLAPLPGAEEFLAAGPPWWFGFHAVPGLAETVLVGHEAEYIDWFLTAGTTGPDRVPADLREAVIRAYTGPEALRGGFAYYRAMPENARLIATAVADSRLRVPTLALGADSVGSALYRQLSTVADDLVGRLIPECGHIIPLDRPDALLAEVVPFLR</sequence>
<dbReference type="Gene3D" id="3.40.50.1820">
    <property type="entry name" value="alpha/beta hydrolase"/>
    <property type="match status" value="1"/>
</dbReference>
<dbReference type="SUPFAM" id="SSF53474">
    <property type="entry name" value="alpha/beta-Hydrolases"/>
    <property type="match status" value="1"/>
</dbReference>
<dbReference type="PRINTS" id="PR00412">
    <property type="entry name" value="EPOXHYDRLASE"/>
</dbReference>
<evidence type="ECO:0000313" key="4">
    <source>
        <dbReference type="Proteomes" id="UP001551658"/>
    </source>
</evidence>
<comment type="caution">
    <text evidence="3">The sequence shown here is derived from an EMBL/GenBank/DDBJ whole genome shotgun (WGS) entry which is preliminary data.</text>
</comment>
<gene>
    <name evidence="3" type="ORF">AB0H72_04655</name>
</gene>
<dbReference type="PANTHER" id="PTHR43329">
    <property type="entry name" value="EPOXIDE HYDROLASE"/>
    <property type="match status" value="1"/>
</dbReference>
<dbReference type="PRINTS" id="PR00111">
    <property type="entry name" value="ABHYDROLASE"/>
</dbReference>
<evidence type="ECO:0000259" key="2">
    <source>
        <dbReference type="Pfam" id="PF00561"/>
    </source>
</evidence>